<protein>
    <submittedName>
        <fullName evidence="3">Uncharacterized protein</fullName>
    </submittedName>
</protein>
<proteinExistence type="predicted"/>
<feature type="region of interest" description="Disordered" evidence="1">
    <location>
        <begin position="161"/>
        <end position="184"/>
    </location>
</feature>
<accession>A0A915DXH6</accession>
<organism evidence="2 3">
    <name type="scientific">Ditylenchus dipsaci</name>
    <dbReference type="NCBI Taxonomy" id="166011"/>
    <lineage>
        <taxon>Eukaryota</taxon>
        <taxon>Metazoa</taxon>
        <taxon>Ecdysozoa</taxon>
        <taxon>Nematoda</taxon>
        <taxon>Chromadorea</taxon>
        <taxon>Rhabditida</taxon>
        <taxon>Tylenchina</taxon>
        <taxon>Tylenchomorpha</taxon>
        <taxon>Sphaerularioidea</taxon>
        <taxon>Anguinidae</taxon>
        <taxon>Anguininae</taxon>
        <taxon>Ditylenchus</taxon>
    </lineage>
</organism>
<evidence type="ECO:0000313" key="3">
    <source>
        <dbReference type="WBParaSite" id="jg2422"/>
    </source>
</evidence>
<evidence type="ECO:0000256" key="1">
    <source>
        <dbReference type="SAM" id="MobiDB-lite"/>
    </source>
</evidence>
<evidence type="ECO:0000313" key="2">
    <source>
        <dbReference type="Proteomes" id="UP000887574"/>
    </source>
</evidence>
<dbReference type="AlphaFoldDB" id="A0A915DXH6"/>
<feature type="region of interest" description="Disordered" evidence="1">
    <location>
        <begin position="15"/>
        <end position="46"/>
    </location>
</feature>
<name>A0A915DXH6_9BILA</name>
<feature type="compositionally biased region" description="Polar residues" evidence="1">
    <location>
        <begin position="29"/>
        <end position="45"/>
    </location>
</feature>
<reference evidence="3" key="1">
    <citation type="submission" date="2022-11" db="UniProtKB">
        <authorList>
            <consortium name="WormBaseParasite"/>
        </authorList>
    </citation>
    <scope>IDENTIFICATION</scope>
</reference>
<dbReference type="Proteomes" id="UP000887574">
    <property type="component" value="Unplaced"/>
</dbReference>
<keyword evidence="2" id="KW-1185">Reference proteome</keyword>
<sequence>MEQWESYSQMLEEYNKPAKIRSPEPVSPHTPSLQQHLQTIPTDNSHPLEPHFHTAIAMPSTSQDVAQVLGGVHQSEFCLPSLHTVIPEVEVEMDVEDEPEEFMEELSQEEVLICSPSREGQAMESSALLLSRKTSIAPPPLKVLAERIVIEQEFEDVISPLFPESSSEEEDEGDGAQTSSSKSLDPVFDLDLGAFELVDSGVTAEALLSQEDPVIYHKDMPVHSVHHDTVQTEAAIENLMNAHKACSAMWFPQQW</sequence>
<dbReference type="WBParaSite" id="jg2422">
    <property type="protein sequence ID" value="jg2422"/>
    <property type="gene ID" value="jg2422"/>
</dbReference>